<evidence type="ECO:0000256" key="2">
    <source>
        <dbReference type="ARBA" id="ARBA00022475"/>
    </source>
</evidence>
<dbReference type="Gene3D" id="1.20.1070.10">
    <property type="entry name" value="Rhodopsin 7-helix transmembrane proteins"/>
    <property type="match status" value="1"/>
</dbReference>
<evidence type="ECO:0000259" key="14">
    <source>
        <dbReference type="PROSITE" id="PS50262"/>
    </source>
</evidence>
<feature type="transmembrane region" description="Helical" evidence="13">
    <location>
        <begin position="38"/>
        <end position="63"/>
    </location>
</feature>
<evidence type="ECO:0000313" key="15">
    <source>
        <dbReference type="EMBL" id="KAK9394501.1"/>
    </source>
</evidence>
<dbReference type="PANTHER" id="PTHR24225">
    <property type="entry name" value="CHEMOTACTIC RECEPTOR"/>
    <property type="match status" value="1"/>
</dbReference>
<dbReference type="PRINTS" id="PR00526">
    <property type="entry name" value="FMETLEUPHER"/>
</dbReference>
<dbReference type="SUPFAM" id="SSF81321">
    <property type="entry name" value="Family A G protein-coupled receptor-like"/>
    <property type="match status" value="1"/>
</dbReference>
<dbReference type="InterPro" id="IPR000276">
    <property type="entry name" value="GPCR_Rhodpsn"/>
</dbReference>
<dbReference type="AlphaFoldDB" id="A0AAW1AXL5"/>
<feature type="transmembrane region" description="Helical" evidence="13">
    <location>
        <begin position="6"/>
        <end position="26"/>
    </location>
</feature>
<dbReference type="Pfam" id="PF00001">
    <property type="entry name" value="7tm_1"/>
    <property type="match status" value="1"/>
</dbReference>
<evidence type="ECO:0000256" key="13">
    <source>
        <dbReference type="SAM" id="Phobius"/>
    </source>
</evidence>
<dbReference type="GO" id="GO:0006954">
    <property type="term" value="P:inflammatory response"/>
    <property type="evidence" value="ECO:0007669"/>
    <property type="project" value="TreeGrafter"/>
</dbReference>
<keyword evidence="5 12" id="KW-0297">G-protein coupled receptor</keyword>
<gene>
    <name evidence="15" type="ORF">NXF25_015029</name>
</gene>
<evidence type="ECO:0000256" key="6">
    <source>
        <dbReference type="ARBA" id="ARBA00023136"/>
    </source>
</evidence>
<comment type="subcellular location">
    <subcellularLocation>
        <location evidence="1">Cell membrane</location>
        <topology evidence="1">Multi-pass membrane protein</topology>
    </subcellularLocation>
</comment>
<evidence type="ECO:0000256" key="1">
    <source>
        <dbReference type="ARBA" id="ARBA00004651"/>
    </source>
</evidence>
<feature type="transmembrane region" description="Helical" evidence="13">
    <location>
        <begin position="171"/>
        <end position="197"/>
    </location>
</feature>
<feature type="domain" description="G-protein coupled receptors family 1 profile" evidence="14">
    <location>
        <begin position="19"/>
        <end position="266"/>
    </location>
</feature>
<keyword evidence="3 12" id="KW-0812">Transmembrane</keyword>
<keyword evidence="9" id="KW-0325">Glycoprotein</keyword>
<keyword evidence="4 13" id="KW-1133">Transmembrane helix</keyword>
<organism evidence="15 16">
    <name type="scientific">Crotalus adamanteus</name>
    <name type="common">Eastern diamondback rattlesnake</name>
    <dbReference type="NCBI Taxonomy" id="8729"/>
    <lineage>
        <taxon>Eukaryota</taxon>
        <taxon>Metazoa</taxon>
        <taxon>Chordata</taxon>
        <taxon>Craniata</taxon>
        <taxon>Vertebrata</taxon>
        <taxon>Euteleostomi</taxon>
        <taxon>Lepidosauria</taxon>
        <taxon>Squamata</taxon>
        <taxon>Bifurcata</taxon>
        <taxon>Unidentata</taxon>
        <taxon>Episquamata</taxon>
        <taxon>Toxicofera</taxon>
        <taxon>Serpentes</taxon>
        <taxon>Colubroidea</taxon>
        <taxon>Viperidae</taxon>
        <taxon>Crotalinae</taxon>
        <taxon>Crotalus</taxon>
    </lineage>
</organism>
<dbReference type="InterPro" id="IPR017452">
    <property type="entry name" value="GPCR_Rhodpsn_7TM"/>
</dbReference>
<feature type="transmembrane region" description="Helical" evidence="13">
    <location>
        <begin position="246"/>
        <end position="268"/>
    </location>
</feature>
<comment type="caution">
    <text evidence="15">The sequence shown here is derived from an EMBL/GenBank/DDBJ whole genome shotgun (WGS) entry which is preliminary data.</text>
</comment>
<keyword evidence="16" id="KW-1185">Reference proteome</keyword>
<sequence>MHVISMVIYSLAFVLGVLGNGLVIFITGFRMKKSVNTVWFLNLAIADFAFTFFLPLSVAYLALRFHWPFGWFLCKLNSTLAFLNLYASVYLLMVISIDRCISVRYPVWAQNHRTPRLASFVALGVWILALALSVPVMYFRQTAPVEENHINCYTNYGDNPQLKKIRHQATIIMRFICAFVIPFTVILVCYGAIVLRLRGSQLSKSNKPFQVITAVIVVFFVCWFPYHVFSFIELTMHSGMQTTMRIGVPLVTSLAFVNSCLNPILYVFMGQDFKKRLRLSLFSVFENAFTEDNSQNLTTSKTKSSVETMSQEF</sequence>
<dbReference type="PRINTS" id="PR00237">
    <property type="entry name" value="GPCRRHODOPSN"/>
</dbReference>
<dbReference type="GO" id="GO:0005886">
    <property type="term" value="C:plasma membrane"/>
    <property type="evidence" value="ECO:0007669"/>
    <property type="project" value="UniProtKB-SubCell"/>
</dbReference>
<evidence type="ECO:0000256" key="8">
    <source>
        <dbReference type="ARBA" id="ARBA00023170"/>
    </source>
</evidence>
<dbReference type="InterPro" id="IPR000826">
    <property type="entry name" value="Formyl_rcpt-rel"/>
</dbReference>
<feature type="transmembrane region" description="Helical" evidence="13">
    <location>
        <begin position="209"/>
        <end position="226"/>
    </location>
</feature>
<evidence type="ECO:0000256" key="7">
    <source>
        <dbReference type="ARBA" id="ARBA00023157"/>
    </source>
</evidence>
<evidence type="ECO:0000256" key="12">
    <source>
        <dbReference type="RuleBase" id="RU000688"/>
    </source>
</evidence>
<comment type="similarity">
    <text evidence="11">Belongs to the chemokine-like receptor (CMKLR) family.</text>
</comment>
<keyword evidence="2" id="KW-1003">Cell membrane</keyword>
<accession>A0AAW1AXL5</accession>
<evidence type="ECO:0000256" key="9">
    <source>
        <dbReference type="ARBA" id="ARBA00023180"/>
    </source>
</evidence>
<evidence type="ECO:0000256" key="11">
    <source>
        <dbReference type="ARBA" id="ARBA00025736"/>
    </source>
</evidence>
<feature type="transmembrane region" description="Helical" evidence="13">
    <location>
        <begin position="69"/>
        <end position="97"/>
    </location>
</feature>
<dbReference type="PROSITE" id="PS00237">
    <property type="entry name" value="G_PROTEIN_RECEP_F1_1"/>
    <property type="match status" value="1"/>
</dbReference>
<keyword evidence="10 12" id="KW-0807">Transducer</keyword>
<keyword evidence="6 13" id="KW-0472">Membrane</keyword>
<feature type="transmembrane region" description="Helical" evidence="13">
    <location>
        <begin position="117"/>
        <end position="139"/>
    </location>
</feature>
<dbReference type="GO" id="GO:0004875">
    <property type="term" value="F:complement receptor activity"/>
    <property type="evidence" value="ECO:0007669"/>
    <property type="project" value="TreeGrafter"/>
</dbReference>
<dbReference type="EMBL" id="JAOTOJ010000011">
    <property type="protein sequence ID" value="KAK9394501.1"/>
    <property type="molecule type" value="Genomic_DNA"/>
</dbReference>
<reference evidence="15 16" key="1">
    <citation type="journal article" date="2024" name="Proc. Natl. Acad. Sci. U.S.A.">
        <title>The genetic regulatory architecture and epigenomic basis for age-related changes in rattlesnake venom.</title>
        <authorList>
            <person name="Hogan M.P."/>
            <person name="Holding M.L."/>
            <person name="Nystrom G.S."/>
            <person name="Colston T.J."/>
            <person name="Bartlett D.A."/>
            <person name="Mason A.J."/>
            <person name="Ellsworth S.A."/>
            <person name="Rautsaw R.M."/>
            <person name="Lawrence K.C."/>
            <person name="Strickland J.L."/>
            <person name="He B."/>
            <person name="Fraser P."/>
            <person name="Margres M.J."/>
            <person name="Gilbert D.M."/>
            <person name="Gibbs H.L."/>
            <person name="Parkinson C.L."/>
            <person name="Rokyta D.R."/>
        </authorList>
    </citation>
    <scope>NUCLEOTIDE SEQUENCE [LARGE SCALE GENOMIC DNA]</scope>
    <source>
        <strain evidence="15">DRR0105</strain>
    </source>
</reference>
<dbReference type="Proteomes" id="UP001474421">
    <property type="component" value="Unassembled WGS sequence"/>
</dbReference>
<dbReference type="GO" id="GO:0007200">
    <property type="term" value="P:phospholipase C-activating G protein-coupled receptor signaling pathway"/>
    <property type="evidence" value="ECO:0007669"/>
    <property type="project" value="TreeGrafter"/>
</dbReference>
<name>A0AAW1AXL5_CROAD</name>
<evidence type="ECO:0000256" key="5">
    <source>
        <dbReference type="ARBA" id="ARBA00023040"/>
    </source>
</evidence>
<dbReference type="PANTHER" id="PTHR24225:SF0">
    <property type="entry name" value="N-FORMYL PEPTIDE RECEPTOR 2"/>
    <property type="match status" value="1"/>
</dbReference>
<evidence type="ECO:0000256" key="3">
    <source>
        <dbReference type="ARBA" id="ARBA00022692"/>
    </source>
</evidence>
<evidence type="ECO:0000256" key="10">
    <source>
        <dbReference type="ARBA" id="ARBA00023224"/>
    </source>
</evidence>
<dbReference type="PROSITE" id="PS50262">
    <property type="entry name" value="G_PROTEIN_RECEP_F1_2"/>
    <property type="match status" value="1"/>
</dbReference>
<keyword evidence="7" id="KW-1015">Disulfide bond</keyword>
<comment type="similarity">
    <text evidence="12">Belongs to the G-protein coupled receptor 1 family.</text>
</comment>
<dbReference type="GO" id="GO:0007204">
    <property type="term" value="P:positive regulation of cytosolic calcium ion concentration"/>
    <property type="evidence" value="ECO:0007669"/>
    <property type="project" value="TreeGrafter"/>
</dbReference>
<dbReference type="FunFam" id="1.20.1070.10:FF:000034">
    <property type="entry name" value="G-protein coupled receptor 1"/>
    <property type="match status" value="1"/>
</dbReference>
<keyword evidence="8 12" id="KW-0675">Receptor</keyword>
<dbReference type="GO" id="GO:0004982">
    <property type="term" value="F:N-formyl peptide receptor activity"/>
    <property type="evidence" value="ECO:0007669"/>
    <property type="project" value="TreeGrafter"/>
</dbReference>
<proteinExistence type="inferred from homology"/>
<evidence type="ECO:0000256" key="4">
    <source>
        <dbReference type="ARBA" id="ARBA00022989"/>
    </source>
</evidence>
<protein>
    <submittedName>
        <fullName evidence="15">Chemokine-like receptor 1</fullName>
    </submittedName>
</protein>
<evidence type="ECO:0000313" key="16">
    <source>
        <dbReference type="Proteomes" id="UP001474421"/>
    </source>
</evidence>